<organism evidence="2 3">
    <name type="scientific">Puccinia sorghi</name>
    <dbReference type="NCBI Taxonomy" id="27349"/>
    <lineage>
        <taxon>Eukaryota</taxon>
        <taxon>Fungi</taxon>
        <taxon>Dikarya</taxon>
        <taxon>Basidiomycota</taxon>
        <taxon>Pucciniomycotina</taxon>
        <taxon>Pucciniomycetes</taxon>
        <taxon>Pucciniales</taxon>
        <taxon>Pucciniaceae</taxon>
        <taxon>Puccinia</taxon>
    </lineage>
</organism>
<dbReference type="GO" id="GO:0046983">
    <property type="term" value="F:protein dimerization activity"/>
    <property type="evidence" value="ECO:0007669"/>
    <property type="project" value="InterPro"/>
</dbReference>
<comment type="caution">
    <text evidence="2">The sequence shown here is derived from an EMBL/GenBank/DDBJ whole genome shotgun (WGS) entry which is preliminary data.</text>
</comment>
<dbReference type="OrthoDB" id="2505635at2759"/>
<dbReference type="PANTHER" id="PTHR46169">
    <property type="entry name" value="DNA REPLICATION-RELATED ELEMENT FACTOR, ISOFORM A"/>
    <property type="match status" value="1"/>
</dbReference>
<dbReference type="EMBL" id="LAVV01009724">
    <property type="protein sequence ID" value="KNZ50097.1"/>
    <property type="molecule type" value="Genomic_DNA"/>
</dbReference>
<dbReference type="InterPro" id="IPR052717">
    <property type="entry name" value="Vacuolar_transposase_reg"/>
</dbReference>
<sequence length="319" mass="36026">MFWKEKTSHFFGQSGPPAIQPTTNTQMLPVKACYWRGGRFWGSGVHSGKKFAELFHDALKKYLAVDFLHTITANNASVNSKMACKLERQIPHFESATHILGCVAHIINLAAKVGISALGPINNHLDGDKILMATTSTDIIGPHWMNITLLVSTPNGVGINAQTINKHIHRLCTWWDQAQGIMKLIEPLSDTTNVLCASKYPTLNNALPVYIVLLEHLHMAFRDPRFKTLFWKTHQDFITEHYHLSVDEIIQIFKTIEQEFYNNIATQQKTLPNLELMAHQYLCIPATSASSERVFSKGCRNCFMAMIISSLRPSRSYCV</sequence>
<dbReference type="AlphaFoldDB" id="A0A0L6UPA7"/>
<evidence type="ECO:0000313" key="3">
    <source>
        <dbReference type="Proteomes" id="UP000037035"/>
    </source>
</evidence>
<keyword evidence="3" id="KW-1185">Reference proteome</keyword>
<name>A0A0L6UPA7_9BASI</name>
<evidence type="ECO:0000259" key="1">
    <source>
        <dbReference type="Pfam" id="PF05699"/>
    </source>
</evidence>
<dbReference type="GO" id="GO:0006357">
    <property type="term" value="P:regulation of transcription by RNA polymerase II"/>
    <property type="evidence" value="ECO:0007669"/>
    <property type="project" value="TreeGrafter"/>
</dbReference>
<feature type="domain" description="HAT C-terminal dimerisation" evidence="1">
    <location>
        <begin position="266"/>
        <end position="301"/>
    </location>
</feature>
<proteinExistence type="predicted"/>
<dbReference type="Pfam" id="PF05699">
    <property type="entry name" value="Dimer_Tnp_hAT"/>
    <property type="match status" value="1"/>
</dbReference>
<dbReference type="PANTHER" id="PTHR46169:SF29">
    <property type="entry name" value="DNA REPLICATION-RELATED ELEMENT FACTOR, ISOFORM A"/>
    <property type="match status" value="1"/>
</dbReference>
<gene>
    <name evidence="2" type="ORF">VP01_45g8</name>
</gene>
<dbReference type="InterPro" id="IPR012337">
    <property type="entry name" value="RNaseH-like_sf"/>
</dbReference>
<protein>
    <recommendedName>
        <fullName evidence="1">HAT C-terminal dimerisation domain-containing protein</fullName>
    </recommendedName>
</protein>
<dbReference type="SUPFAM" id="SSF53098">
    <property type="entry name" value="Ribonuclease H-like"/>
    <property type="match status" value="1"/>
</dbReference>
<dbReference type="GO" id="GO:0005634">
    <property type="term" value="C:nucleus"/>
    <property type="evidence" value="ECO:0007669"/>
    <property type="project" value="TreeGrafter"/>
</dbReference>
<evidence type="ECO:0000313" key="2">
    <source>
        <dbReference type="EMBL" id="KNZ50097.1"/>
    </source>
</evidence>
<accession>A0A0L6UPA7</accession>
<dbReference type="Proteomes" id="UP000037035">
    <property type="component" value="Unassembled WGS sequence"/>
</dbReference>
<reference evidence="2 3" key="1">
    <citation type="submission" date="2015-08" db="EMBL/GenBank/DDBJ databases">
        <title>Next Generation Sequencing and Analysis of the Genome of Puccinia sorghi L Schw, the Causal Agent of Maize Common Rust.</title>
        <authorList>
            <person name="Rochi L."/>
            <person name="Burguener G."/>
            <person name="Darino M."/>
            <person name="Turjanski A."/>
            <person name="Kreff E."/>
            <person name="Dieguez M.J."/>
            <person name="Sacco F."/>
        </authorList>
    </citation>
    <scope>NUCLEOTIDE SEQUENCE [LARGE SCALE GENOMIC DNA]</scope>
    <source>
        <strain evidence="2 3">RO10H11247</strain>
    </source>
</reference>
<dbReference type="VEuPathDB" id="FungiDB:VP01_45g8"/>
<dbReference type="InterPro" id="IPR008906">
    <property type="entry name" value="HATC_C_dom"/>
</dbReference>